<feature type="region of interest" description="Disordered" evidence="1">
    <location>
        <begin position="50"/>
        <end position="72"/>
    </location>
</feature>
<evidence type="ECO:0000313" key="2">
    <source>
        <dbReference type="EMBL" id="VEG48141.1"/>
    </source>
</evidence>
<gene>
    <name evidence="2" type="ORF">NCTC10485_02434</name>
</gene>
<dbReference type="Proteomes" id="UP000282551">
    <property type="component" value="Chromosome"/>
</dbReference>
<name>A0A448I6J9_MYCCI</name>
<keyword evidence="3" id="KW-1185">Reference proteome</keyword>
<dbReference type="AlphaFoldDB" id="A0A448I6J9"/>
<accession>A0A448I6J9</accession>
<sequence>MRRRRIVGEHAKTVIIGTEDQGGERLEELIARTGADEVMSTAFTFDTAAPDESDARKPRLLGIEAGPPATGY</sequence>
<proteinExistence type="predicted"/>
<evidence type="ECO:0000256" key="1">
    <source>
        <dbReference type="SAM" id="MobiDB-lite"/>
    </source>
</evidence>
<dbReference type="RefSeq" id="WP_126333979.1">
    <property type="nucleotide sequence ID" value="NZ_AP022604.1"/>
</dbReference>
<dbReference type="EMBL" id="LR134355">
    <property type="protein sequence ID" value="VEG48141.1"/>
    <property type="molecule type" value="Genomic_DNA"/>
</dbReference>
<organism evidence="2 3">
    <name type="scientific">Mycolicibacterium chitae</name>
    <name type="common">Mycobacterium chitae</name>
    <dbReference type="NCBI Taxonomy" id="1792"/>
    <lineage>
        <taxon>Bacteria</taxon>
        <taxon>Bacillati</taxon>
        <taxon>Actinomycetota</taxon>
        <taxon>Actinomycetes</taxon>
        <taxon>Mycobacteriales</taxon>
        <taxon>Mycobacteriaceae</taxon>
        <taxon>Mycolicibacterium</taxon>
    </lineage>
</organism>
<evidence type="ECO:0000313" key="3">
    <source>
        <dbReference type="Proteomes" id="UP000282551"/>
    </source>
</evidence>
<protein>
    <submittedName>
        <fullName evidence="2">Uncharacterized protein</fullName>
    </submittedName>
</protein>
<reference evidence="2 3" key="1">
    <citation type="submission" date="2018-12" db="EMBL/GenBank/DDBJ databases">
        <authorList>
            <consortium name="Pathogen Informatics"/>
        </authorList>
    </citation>
    <scope>NUCLEOTIDE SEQUENCE [LARGE SCALE GENOMIC DNA]</scope>
    <source>
        <strain evidence="2 3">NCTC10485</strain>
    </source>
</reference>